<gene>
    <name evidence="1" type="ORF">METZ01_LOCUS307424</name>
</gene>
<accession>A0A382N1A7</accession>
<sequence length="37" mass="4334">MIWLSKKNNLLTKSIVNDVIFAEKPYEMGIIQILIQE</sequence>
<organism evidence="1">
    <name type="scientific">marine metagenome</name>
    <dbReference type="NCBI Taxonomy" id="408172"/>
    <lineage>
        <taxon>unclassified sequences</taxon>
        <taxon>metagenomes</taxon>
        <taxon>ecological metagenomes</taxon>
    </lineage>
</organism>
<evidence type="ECO:0000313" key="1">
    <source>
        <dbReference type="EMBL" id="SVC54570.1"/>
    </source>
</evidence>
<name>A0A382N1A7_9ZZZZ</name>
<dbReference type="AlphaFoldDB" id="A0A382N1A7"/>
<proteinExistence type="predicted"/>
<protein>
    <submittedName>
        <fullName evidence="1">Uncharacterized protein</fullName>
    </submittedName>
</protein>
<reference evidence="1" key="1">
    <citation type="submission" date="2018-05" db="EMBL/GenBank/DDBJ databases">
        <authorList>
            <person name="Lanie J.A."/>
            <person name="Ng W.-L."/>
            <person name="Kazmierczak K.M."/>
            <person name="Andrzejewski T.M."/>
            <person name="Davidsen T.M."/>
            <person name="Wayne K.J."/>
            <person name="Tettelin H."/>
            <person name="Glass J.I."/>
            <person name="Rusch D."/>
            <person name="Podicherti R."/>
            <person name="Tsui H.-C.T."/>
            <person name="Winkler M.E."/>
        </authorList>
    </citation>
    <scope>NUCLEOTIDE SEQUENCE</scope>
</reference>
<dbReference type="EMBL" id="UINC01097123">
    <property type="protein sequence ID" value="SVC54570.1"/>
    <property type="molecule type" value="Genomic_DNA"/>
</dbReference>